<dbReference type="PANTHER" id="PTHR30069">
    <property type="entry name" value="TONB-DEPENDENT OUTER MEMBRANE RECEPTOR"/>
    <property type="match status" value="1"/>
</dbReference>
<dbReference type="Pfam" id="PF07715">
    <property type="entry name" value="Plug"/>
    <property type="match status" value="1"/>
</dbReference>
<evidence type="ECO:0000256" key="5">
    <source>
        <dbReference type="ARBA" id="ARBA00022729"/>
    </source>
</evidence>
<dbReference type="InterPro" id="IPR036942">
    <property type="entry name" value="Beta-barrel_TonB_sf"/>
</dbReference>
<evidence type="ECO:0000256" key="1">
    <source>
        <dbReference type="ARBA" id="ARBA00004571"/>
    </source>
</evidence>
<dbReference type="InterPro" id="IPR000531">
    <property type="entry name" value="Beta-barrel_TonB"/>
</dbReference>
<keyword evidence="9 10" id="KW-0998">Cell outer membrane</keyword>
<comment type="similarity">
    <text evidence="10 11">Belongs to the TonB-dependent receptor family.</text>
</comment>
<organism evidence="14 15">
    <name type="scientific">Flavivirga jejuensis</name>
    <dbReference type="NCBI Taxonomy" id="870487"/>
    <lineage>
        <taxon>Bacteria</taxon>
        <taxon>Pseudomonadati</taxon>
        <taxon>Bacteroidota</taxon>
        <taxon>Flavobacteriia</taxon>
        <taxon>Flavobacteriales</taxon>
        <taxon>Flavobacteriaceae</taxon>
        <taxon>Flavivirga</taxon>
    </lineage>
</organism>
<evidence type="ECO:0000256" key="9">
    <source>
        <dbReference type="ARBA" id="ARBA00023237"/>
    </source>
</evidence>
<evidence type="ECO:0000259" key="13">
    <source>
        <dbReference type="Pfam" id="PF07715"/>
    </source>
</evidence>
<dbReference type="Proteomes" id="UP001176806">
    <property type="component" value="Unassembled WGS sequence"/>
</dbReference>
<keyword evidence="2 10" id="KW-0813">Transport</keyword>
<keyword evidence="7 10" id="KW-0472">Membrane</keyword>
<feature type="domain" description="TonB-dependent receptor-like beta-barrel" evidence="12">
    <location>
        <begin position="321"/>
        <end position="754"/>
    </location>
</feature>
<evidence type="ECO:0000256" key="6">
    <source>
        <dbReference type="ARBA" id="ARBA00023077"/>
    </source>
</evidence>
<evidence type="ECO:0000256" key="10">
    <source>
        <dbReference type="PROSITE-ProRule" id="PRU01360"/>
    </source>
</evidence>
<protein>
    <submittedName>
        <fullName evidence="14">TonB-dependent receptor</fullName>
    </submittedName>
</protein>
<evidence type="ECO:0000313" key="15">
    <source>
        <dbReference type="Proteomes" id="UP001176806"/>
    </source>
</evidence>
<evidence type="ECO:0000256" key="7">
    <source>
        <dbReference type="ARBA" id="ARBA00023136"/>
    </source>
</evidence>
<evidence type="ECO:0000313" key="14">
    <source>
        <dbReference type="EMBL" id="MDO5974017.1"/>
    </source>
</evidence>
<proteinExistence type="inferred from homology"/>
<comment type="subcellular location">
    <subcellularLocation>
        <location evidence="1 10">Cell outer membrane</location>
        <topology evidence="1 10">Multi-pass membrane protein</topology>
    </subcellularLocation>
</comment>
<dbReference type="SUPFAM" id="SSF56935">
    <property type="entry name" value="Porins"/>
    <property type="match status" value="1"/>
</dbReference>
<dbReference type="PANTHER" id="PTHR30069:SF29">
    <property type="entry name" value="HEMOGLOBIN AND HEMOGLOBIN-HAPTOGLOBIN-BINDING PROTEIN 1-RELATED"/>
    <property type="match status" value="1"/>
</dbReference>
<feature type="domain" description="TonB-dependent receptor plug" evidence="13">
    <location>
        <begin position="120"/>
        <end position="222"/>
    </location>
</feature>
<evidence type="ECO:0000256" key="2">
    <source>
        <dbReference type="ARBA" id="ARBA00022448"/>
    </source>
</evidence>
<accession>A0ABT8WLI9</accession>
<dbReference type="InterPro" id="IPR039426">
    <property type="entry name" value="TonB-dep_rcpt-like"/>
</dbReference>
<keyword evidence="5" id="KW-0732">Signal</keyword>
<dbReference type="InterPro" id="IPR012910">
    <property type="entry name" value="Plug_dom"/>
</dbReference>
<dbReference type="RefSeq" id="WP_303301157.1">
    <property type="nucleotide sequence ID" value="NZ_BAABDA010000051.1"/>
</dbReference>
<gene>
    <name evidence="14" type="ORF">Q4Q40_07455</name>
</gene>
<dbReference type="Gene3D" id="2.170.130.10">
    <property type="entry name" value="TonB-dependent receptor, plug domain"/>
    <property type="match status" value="1"/>
</dbReference>
<comment type="caution">
    <text evidence="14">The sequence shown here is derived from an EMBL/GenBank/DDBJ whole genome shotgun (WGS) entry which is preliminary data.</text>
</comment>
<dbReference type="Gene3D" id="2.40.170.20">
    <property type="entry name" value="TonB-dependent receptor, beta-barrel domain"/>
    <property type="match status" value="1"/>
</dbReference>
<keyword evidence="8 14" id="KW-0675">Receptor</keyword>
<dbReference type="Pfam" id="PF00593">
    <property type="entry name" value="TonB_dep_Rec_b-barrel"/>
    <property type="match status" value="1"/>
</dbReference>
<keyword evidence="15" id="KW-1185">Reference proteome</keyword>
<dbReference type="EMBL" id="JAUOEL010000002">
    <property type="protein sequence ID" value="MDO5974017.1"/>
    <property type="molecule type" value="Genomic_DNA"/>
</dbReference>
<evidence type="ECO:0000256" key="8">
    <source>
        <dbReference type="ARBA" id="ARBA00023170"/>
    </source>
</evidence>
<keyword evidence="4 10" id="KW-0812">Transmembrane</keyword>
<reference evidence="14" key="1">
    <citation type="submission" date="2023-07" db="EMBL/GenBank/DDBJ databases">
        <title>Two novel species in the genus Flavivirga.</title>
        <authorList>
            <person name="Kwon K."/>
        </authorList>
    </citation>
    <scope>NUCLEOTIDE SEQUENCE</scope>
    <source>
        <strain evidence="14">KACC 14158</strain>
    </source>
</reference>
<dbReference type="PROSITE" id="PS52016">
    <property type="entry name" value="TONB_DEPENDENT_REC_3"/>
    <property type="match status" value="1"/>
</dbReference>
<keyword evidence="3 10" id="KW-1134">Transmembrane beta strand</keyword>
<dbReference type="SUPFAM" id="SSF49464">
    <property type="entry name" value="Carboxypeptidase regulatory domain-like"/>
    <property type="match status" value="1"/>
</dbReference>
<evidence type="ECO:0000256" key="4">
    <source>
        <dbReference type="ARBA" id="ARBA00022692"/>
    </source>
</evidence>
<dbReference type="InterPro" id="IPR037066">
    <property type="entry name" value="Plug_dom_sf"/>
</dbReference>
<evidence type="ECO:0000259" key="12">
    <source>
        <dbReference type="Pfam" id="PF00593"/>
    </source>
</evidence>
<sequence>MKIVLFSMLNFFIITCFSQSGSIKGRITDKEGRYIENASVLLDEDKGVITDSLGYIYFKDIDNGSYTLKVHHLNYIYQEKKVEIFNDSKTVNFTLVKNMNHLNEVVLTPLIETKDQKAKNSGYKVDIIKTSSYKNQSVNLTDIIKQSSGILIRETGGLGSNFKLSINGLSGNKIRFFIDGIPMENFGSSLTLNNFPVNLIKKVEIYKGVVPIELGADALGGAINISTIDLKKTYLDASYSLGSFNTHKASINGQYTHEKGFFAAFSYFNNYSDNNYRMDDVNVYDLDLGNYEQTISTNRFHDLYKSYMFNVKAGVTDKKYADKLYVGYIGAKNRKNYQHPDSNIETVYGDFHSRNETNIVSINYEKKIGNLNLKGFAVKGVINNATIDTSSVRYNWNEDTILRDENSLKGEIFDRKRFSIITDNIIRSSLSSSYRIDNYNAIKLNISQNYLKRKGEDKVDEFNYTFQNPNYLHKFYGGISYAYKSNNNKIRASVFAKRFMYKANIKIQPQKEGTLVSNEQNINKTGYGATFSYKATKNTLIKTSFENAYRLPNDYEILGDGVFVEYNENLEPEKSNNINLGVLNTSKLKDIRIKSEANIFLRFSENFIQLGASGGPYSQYENIDNVRSQGIEANIDLRVNKYFAFNVNATYQKIIDRTKLRNGLPNESYNTEVPNIPYFFTNSRITITPLDFQNKNELSLYLDSRYTKDFFLTSENSGDINTKRIIPSQFLNDVTLAYSMKKGMYNLSLSCLNIFDTKAYDNFNIQKPGRSFFVKFRFYLLNGK</sequence>
<dbReference type="Gene3D" id="2.60.40.1120">
    <property type="entry name" value="Carboxypeptidase-like, regulatory domain"/>
    <property type="match status" value="1"/>
</dbReference>
<evidence type="ECO:0000256" key="3">
    <source>
        <dbReference type="ARBA" id="ARBA00022452"/>
    </source>
</evidence>
<dbReference type="InterPro" id="IPR008969">
    <property type="entry name" value="CarboxyPept-like_regulatory"/>
</dbReference>
<dbReference type="Pfam" id="PF13715">
    <property type="entry name" value="CarbopepD_reg_2"/>
    <property type="match status" value="1"/>
</dbReference>
<name>A0ABT8WLI9_9FLAO</name>
<keyword evidence="6 11" id="KW-0798">TonB box</keyword>
<evidence type="ECO:0000256" key="11">
    <source>
        <dbReference type="RuleBase" id="RU003357"/>
    </source>
</evidence>